<evidence type="ECO:0000256" key="6">
    <source>
        <dbReference type="ARBA" id="ARBA00022679"/>
    </source>
</evidence>
<keyword evidence="6" id="KW-0808">Transferase</keyword>
<evidence type="ECO:0000259" key="16">
    <source>
        <dbReference type="PROSITE" id="PS50885"/>
    </source>
</evidence>
<feature type="domain" description="Histidine kinase" evidence="15">
    <location>
        <begin position="509"/>
        <end position="619"/>
    </location>
</feature>
<dbReference type="PROSITE" id="PS50109">
    <property type="entry name" value="HIS_KIN"/>
    <property type="match status" value="1"/>
</dbReference>
<accession>A0A7Y0K686</accession>
<organism evidence="17 18">
    <name type="scientific">Niallia alba</name>
    <dbReference type="NCBI Taxonomy" id="2729105"/>
    <lineage>
        <taxon>Bacteria</taxon>
        <taxon>Bacillati</taxon>
        <taxon>Bacillota</taxon>
        <taxon>Bacilli</taxon>
        <taxon>Bacillales</taxon>
        <taxon>Bacillaceae</taxon>
        <taxon>Niallia</taxon>
    </lineage>
</organism>
<dbReference type="InterPro" id="IPR050640">
    <property type="entry name" value="Bact_2-comp_sensor_kinase"/>
</dbReference>
<dbReference type="InterPro" id="IPR005467">
    <property type="entry name" value="His_kinase_dom"/>
</dbReference>
<evidence type="ECO:0000256" key="4">
    <source>
        <dbReference type="ARBA" id="ARBA00022475"/>
    </source>
</evidence>
<dbReference type="Pfam" id="PF02518">
    <property type="entry name" value="HATPase_c"/>
    <property type="match status" value="1"/>
</dbReference>
<evidence type="ECO:0000256" key="13">
    <source>
        <dbReference type="ARBA" id="ARBA00023136"/>
    </source>
</evidence>
<proteinExistence type="predicted"/>
<feature type="transmembrane region" description="Helical" evidence="14">
    <location>
        <begin position="329"/>
        <end position="351"/>
    </location>
</feature>
<evidence type="ECO:0000256" key="7">
    <source>
        <dbReference type="ARBA" id="ARBA00022692"/>
    </source>
</evidence>
<feature type="domain" description="HAMP" evidence="16">
    <location>
        <begin position="347"/>
        <end position="399"/>
    </location>
</feature>
<evidence type="ECO:0000313" key="18">
    <source>
        <dbReference type="Proteomes" id="UP000588491"/>
    </source>
</evidence>
<dbReference type="InterPro" id="IPR036890">
    <property type="entry name" value="HATPase_C_sf"/>
</dbReference>
<dbReference type="SUPFAM" id="SSF158472">
    <property type="entry name" value="HAMP domain-like"/>
    <property type="match status" value="1"/>
</dbReference>
<dbReference type="Pfam" id="PF00672">
    <property type="entry name" value="HAMP"/>
    <property type="match status" value="1"/>
</dbReference>
<dbReference type="Gene3D" id="3.30.450.20">
    <property type="entry name" value="PAS domain"/>
    <property type="match status" value="2"/>
</dbReference>
<evidence type="ECO:0000256" key="12">
    <source>
        <dbReference type="ARBA" id="ARBA00023012"/>
    </source>
</evidence>
<dbReference type="PROSITE" id="PS50885">
    <property type="entry name" value="HAMP"/>
    <property type="match status" value="1"/>
</dbReference>
<evidence type="ECO:0000256" key="11">
    <source>
        <dbReference type="ARBA" id="ARBA00022989"/>
    </source>
</evidence>
<evidence type="ECO:0000256" key="9">
    <source>
        <dbReference type="ARBA" id="ARBA00022777"/>
    </source>
</evidence>
<protein>
    <recommendedName>
        <fullName evidence="3">histidine kinase</fullName>
        <ecNumber evidence="3">2.7.13.3</ecNumber>
    </recommendedName>
</protein>
<dbReference type="InterPro" id="IPR003594">
    <property type="entry name" value="HATPase_dom"/>
</dbReference>
<evidence type="ECO:0000256" key="8">
    <source>
        <dbReference type="ARBA" id="ARBA00022741"/>
    </source>
</evidence>
<dbReference type="GO" id="GO:0000155">
    <property type="term" value="F:phosphorelay sensor kinase activity"/>
    <property type="evidence" value="ECO:0007669"/>
    <property type="project" value="InterPro"/>
</dbReference>
<comment type="caution">
    <text evidence="17">The sequence shown here is derived from an EMBL/GenBank/DDBJ whole genome shotgun (WGS) entry which is preliminary data.</text>
</comment>
<comment type="catalytic activity">
    <reaction evidence="1">
        <text>ATP + protein L-histidine = ADP + protein N-phospho-L-histidine.</text>
        <dbReference type="EC" id="2.7.13.3"/>
    </reaction>
</comment>
<evidence type="ECO:0000259" key="15">
    <source>
        <dbReference type="PROSITE" id="PS50109"/>
    </source>
</evidence>
<dbReference type="SMART" id="SM00387">
    <property type="entry name" value="HATPase_c"/>
    <property type="match status" value="1"/>
</dbReference>
<dbReference type="InterPro" id="IPR003660">
    <property type="entry name" value="HAMP_dom"/>
</dbReference>
<keyword evidence="12" id="KW-0902">Two-component regulatory system</keyword>
<evidence type="ECO:0000256" key="3">
    <source>
        <dbReference type="ARBA" id="ARBA00012438"/>
    </source>
</evidence>
<dbReference type="InterPro" id="IPR010559">
    <property type="entry name" value="Sig_transdc_His_kin_internal"/>
</dbReference>
<dbReference type="Gene3D" id="3.30.565.10">
    <property type="entry name" value="Histidine kinase-like ATPase, C-terminal domain"/>
    <property type="match status" value="1"/>
</dbReference>
<keyword evidence="7 14" id="KW-0812">Transmembrane</keyword>
<evidence type="ECO:0000256" key="5">
    <source>
        <dbReference type="ARBA" id="ARBA00022553"/>
    </source>
</evidence>
<dbReference type="PANTHER" id="PTHR34220">
    <property type="entry name" value="SENSOR HISTIDINE KINASE YPDA"/>
    <property type="match status" value="1"/>
</dbReference>
<dbReference type="GO" id="GO:0005524">
    <property type="term" value="F:ATP binding"/>
    <property type="evidence" value="ECO:0007669"/>
    <property type="project" value="UniProtKB-KW"/>
</dbReference>
<dbReference type="Gene3D" id="6.10.340.10">
    <property type="match status" value="1"/>
</dbReference>
<dbReference type="SUPFAM" id="SSF55874">
    <property type="entry name" value="ATPase domain of HSP90 chaperone/DNA topoisomerase II/histidine kinase"/>
    <property type="match status" value="1"/>
</dbReference>
<dbReference type="GO" id="GO:0005886">
    <property type="term" value="C:plasma membrane"/>
    <property type="evidence" value="ECO:0007669"/>
    <property type="project" value="UniProtKB-SubCell"/>
</dbReference>
<keyword evidence="5" id="KW-0597">Phosphoprotein</keyword>
<reference evidence="17 18" key="1">
    <citation type="submission" date="2020-04" db="EMBL/GenBank/DDBJ databases">
        <title>Bacillus sp. UniB3 isolated from commercial digestive syrup.</title>
        <authorList>
            <person name="Thorat V."/>
            <person name="Kirdat K."/>
            <person name="Tiwarekar B."/>
            <person name="Yadav A."/>
        </authorList>
    </citation>
    <scope>NUCLEOTIDE SEQUENCE [LARGE SCALE GENOMIC DNA]</scope>
    <source>
        <strain evidence="17 18">UniB3</strain>
    </source>
</reference>
<keyword evidence="4" id="KW-1003">Cell membrane</keyword>
<dbReference type="PANTHER" id="PTHR34220:SF11">
    <property type="entry name" value="SENSOR PROTEIN KINASE HPTS"/>
    <property type="match status" value="1"/>
</dbReference>
<dbReference type="EC" id="2.7.13.3" evidence="3"/>
<comment type="subcellular location">
    <subcellularLocation>
        <location evidence="2">Cell membrane</location>
        <topology evidence="2">Multi-pass membrane protein</topology>
    </subcellularLocation>
</comment>
<evidence type="ECO:0000313" key="17">
    <source>
        <dbReference type="EMBL" id="NMO76140.1"/>
    </source>
</evidence>
<keyword evidence="8" id="KW-0547">Nucleotide-binding</keyword>
<evidence type="ECO:0000256" key="1">
    <source>
        <dbReference type="ARBA" id="ARBA00000085"/>
    </source>
</evidence>
<sequence length="631" mass="73618">MTSFLVLVYRKRRSCFKFLDLMRWGIRKKLMIFLLLATILPFGGSIILTYFQTIHNINKESVAYNTELMKKGNEELTTYLEDIALMSTLLYRYTPFMNVLTQGVGENSKENMEEVRRVLAYVYNSRSEIEQMHLYINEGRDSFTNYHSRISGRGKNQNIYFHPYYRKLEESETNYSVIEPPHTIYSYNGLSIIPNSEKTTVLSFHNKIRNVPSNDILGFVSIDINLSKIEGIVNRLYKDTENLSIINENGTVIYSSDETLIGKKSRDKWFYELRNNPQQNKLNWERKDFSGVIFYENITVQDNHLYMIKSIPYASLYKSAKETAFMNTIIALLALIVVLIITIIISFKITAPIKVLIEKMKKAEQGIFETDFEIVGQDEIGMLGRHFKSMVLQINRLIDKEYKLQLENKSSQLKVLQSQINPHFLYNSFQSIGTLALKMNAVPVYTLLTSLSAMMRYSMDMREEMVPFSKEINHSQSYLALQKQRFEDELDVTLTLDPNMYEILVPKMILQPIIENCFKHGFSDNMEDAKISIRSYREDDYLVLIVQDNGKGISRERLERIRNRLYHNKGRKAGKEGESIGLKNIYDRLQLYYGRQAMLEMESIENNEFTVMIHIPVSLQEGVEGHEGTYR</sequence>
<evidence type="ECO:0000256" key="14">
    <source>
        <dbReference type="SAM" id="Phobius"/>
    </source>
</evidence>
<dbReference type="EMBL" id="JABBPK010000001">
    <property type="protein sequence ID" value="NMO76140.1"/>
    <property type="molecule type" value="Genomic_DNA"/>
</dbReference>
<evidence type="ECO:0000256" key="2">
    <source>
        <dbReference type="ARBA" id="ARBA00004651"/>
    </source>
</evidence>
<gene>
    <name evidence="17" type="ORF">HHU08_03825</name>
</gene>
<keyword evidence="10" id="KW-0067">ATP-binding</keyword>
<dbReference type="AlphaFoldDB" id="A0A7Y0K686"/>
<dbReference type="Proteomes" id="UP000588491">
    <property type="component" value="Unassembled WGS sequence"/>
</dbReference>
<keyword evidence="13 14" id="KW-0472">Membrane</keyword>
<feature type="transmembrane region" description="Helical" evidence="14">
    <location>
        <begin position="30"/>
        <end position="51"/>
    </location>
</feature>
<keyword evidence="11 14" id="KW-1133">Transmembrane helix</keyword>
<name>A0A7Y0K686_9BACI</name>
<keyword evidence="9 17" id="KW-0418">Kinase</keyword>
<dbReference type="SMART" id="SM00304">
    <property type="entry name" value="HAMP"/>
    <property type="match status" value="1"/>
</dbReference>
<dbReference type="CDD" id="cd06225">
    <property type="entry name" value="HAMP"/>
    <property type="match status" value="1"/>
</dbReference>
<dbReference type="Pfam" id="PF06580">
    <property type="entry name" value="His_kinase"/>
    <property type="match status" value="1"/>
</dbReference>
<keyword evidence="18" id="KW-1185">Reference proteome</keyword>
<evidence type="ECO:0000256" key="10">
    <source>
        <dbReference type="ARBA" id="ARBA00022840"/>
    </source>
</evidence>